<feature type="domain" description="HTH araC/xylS-type" evidence="4">
    <location>
        <begin position="199"/>
        <end position="297"/>
    </location>
</feature>
<dbReference type="PROSITE" id="PS01124">
    <property type="entry name" value="HTH_ARAC_FAMILY_2"/>
    <property type="match status" value="1"/>
</dbReference>
<dbReference type="PANTHER" id="PTHR43280:SF32">
    <property type="entry name" value="TRANSCRIPTIONAL REGULATORY PROTEIN"/>
    <property type="match status" value="1"/>
</dbReference>
<keyword evidence="2" id="KW-0238">DNA-binding</keyword>
<dbReference type="Proteomes" id="UP000256257">
    <property type="component" value="Unassembled WGS sequence"/>
</dbReference>
<dbReference type="InterPro" id="IPR009057">
    <property type="entry name" value="Homeodomain-like_sf"/>
</dbReference>
<dbReference type="EMBL" id="QNVV01000008">
    <property type="protein sequence ID" value="REC47537.1"/>
    <property type="molecule type" value="Genomic_DNA"/>
</dbReference>
<dbReference type="Pfam" id="PF02311">
    <property type="entry name" value="AraC_binding"/>
    <property type="match status" value="1"/>
</dbReference>
<dbReference type="InterPro" id="IPR003313">
    <property type="entry name" value="AraC-bd"/>
</dbReference>
<dbReference type="Pfam" id="PF12833">
    <property type="entry name" value="HTH_18"/>
    <property type="match status" value="1"/>
</dbReference>
<evidence type="ECO:0000313" key="5">
    <source>
        <dbReference type="EMBL" id="REC47537.1"/>
    </source>
</evidence>
<keyword evidence="3" id="KW-0804">Transcription</keyword>
<gene>
    <name evidence="5" type="ORF">DRF67_10875</name>
</gene>
<name>A0A3D9B2G3_9FLAO</name>
<dbReference type="GO" id="GO:0043565">
    <property type="term" value="F:sequence-specific DNA binding"/>
    <property type="evidence" value="ECO:0007669"/>
    <property type="project" value="InterPro"/>
</dbReference>
<dbReference type="GO" id="GO:0003700">
    <property type="term" value="F:DNA-binding transcription factor activity"/>
    <property type="evidence" value="ECO:0007669"/>
    <property type="project" value="InterPro"/>
</dbReference>
<evidence type="ECO:0000256" key="2">
    <source>
        <dbReference type="ARBA" id="ARBA00023125"/>
    </source>
</evidence>
<dbReference type="InterPro" id="IPR014710">
    <property type="entry name" value="RmlC-like_jellyroll"/>
</dbReference>
<keyword evidence="1" id="KW-0805">Transcription regulation</keyword>
<accession>A0A3D9B2G3</accession>
<dbReference type="OrthoDB" id="2666928at2"/>
<protein>
    <submittedName>
        <fullName evidence="5">AraC family transcriptional regulator</fullName>
    </submittedName>
</protein>
<dbReference type="Gene3D" id="2.60.120.10">
    <property type="entry name" value="Jelly Rolls"/>
    <property type="match status" value="1"/>
</dbReference>
<dbReference type="SUPFAM" id="SSF46689">
    <property type="entry name" value="Homeodomain-like"/>
    <property type="match status" value="1"/>
</dbReference>
<keyword evidence="6" id="KW-1185">Reference proteome</keyword>
<dbReference type="PANTHER" id="PTHR43280">
    <property type="entry name" value="ARAC-FAMILY TRANSCRIPTIONAL REGULATOR"/>
    <property type="match status" value="1"/>
</dbReference>
<evidence type="ECO:0000256" key="1">
    <source>
        <dbReference type="ARBA" id="ARBA00023015"/>
    </source>
</evidence>
<dbReference type="InterPro" id="IPR018060">
    <property type="entry name" value="HTH_AraC"/>
</dbReference>
<dbReference type="SUPFAM" id="SSF51215">
    <property type="entry name" value="Regulatory protein AraC"/>
    <property type="match status" value="1"/>
</dbReference>
<sequence length="299" mass="35088">MRIKAIKEINEYHLSGLEEGKPQFTVYDLNEYQKVNNHHNTKPHIHSFYQIIWFKKGVGKHFVDFKSYDVHDNAIFFIAKNQVHYFDENPNYEGVLLHFNESFLVQNDDEVEFFLKCNMFNSPFQQPSCCIGNAITPDLEMYLSIIKKELQNINSFGKNELLRSVLKMFLIQVQRCKNDFGKEQMDVDATQNEKRLQLLKFVTILDENFKKGFTVAEYAGLMSISTRTLLDITNQFLGKTPSQMIQEKIILEAKRLLLHSSLNVAQVGYRLGFEDPSYFVKYFKRHSHQSPLEFRKSIS</sequence>
<evidence type="ECO:0000259" key="4">
    <source>
        <dbReference type="PROSITE" id="PS01124"/>
    </source>
</evidence>
<dbReference type="Gene3D" id="1.10.10.60">
    <property type="entry name" value="Homeodomain-like"/>
    <property type="match status" value="1"/>
</dbReference>
<evidence type="ECO:0000256" key="3">
    <source>
        <dbReference type="ARBA" id="ARBA00023163"/>
    </source>
</evidence>
<proteinExistence type="predicted"/>
<dbReference type="SMART" id="SM00342">
    <property type="entry name" value="HTH_ARAC"/>
    <property type="match status" value="1"/>
</dbReference>
<dbReference type="RefSeq" id="WP_115928330.1">
    <property type="nucleotide sequence ID" value="NZ_QNVV01000008.1"/>
</dbReference>
<evidence type="ECO:0000313" key="6">
    <source>
        <dbReference type="Proteomes" id="UP000256257"/>
    </source>
</evidence>
<organism evidence="5 6">
    <name type="scientific">Chryseobacterium pennipullorum</name>
    <dbReference type="NCBI Taxonomy" id="2258963"/>
    <lineage>
        <taxon>Bacteria</taxon>
        <taxon>Pseudomonadati</taxon>
        <taxon>Bacteroidota</taxon>
        <taxon>Flavobacteriia</taxon>
        <taxon>Flavobacteriales</taxon>
        <taxon>Weeksellaceae</taxon>
        <taxon>Chryseobacterium group</taxon>
        <taxon>Chryseobacterium</taxon>
    </lineage>
</organism>
<comment type="caution">
    <text evidence="5">The sequence shown here is derived from an EMBL/GenBank/DDBJ whole genome shotgun (WGS) entry which is preliminary data.</text>
</comment>
<dbReference type="InterPro" id="IPR037923">
    <property type="entry name" value="HTH-like"/>
</dbReference>
<reference evidence="5 6" key="1">
    <citation type="submission" date="2018-06" db="EMBL/GenBank/DDBJ databases">
        <title>Novel Chryseobacterium species.</title>
        <authorList>
            <person name="Newman J."/>
            <person name="Hugo C."/>
            <person name="Oosthuizen L."/>
            <person name="Charimba G."/>
        </authorList>
    </citation>
    <scope>NUCLEOTIDE SEQUENCE [LARGE SCALE GENOMIC DNA]</scope>
    <source>
        <strain evidence="5 6">7_F195</strain>
    </source>
</reference>
<dbReference type="AlphaFoldDB" id="A0A3D9B2G3"/>